<keyword evidence="3" id="KW-1185">Reference proteome</keyword>
<evidence type="ECO:0000313" key="2">
    <source>
        <dbReference type="EMBL" id="SDF76890.1"/>
    </source>
</evidence>
<evidence type="ECO:0000259" key="1">
    <source>
        <dbReference type="Pfam" id="PF20530"/>
    </source>
</evidence>
<reference evidence="3" key="1">
    <citation type="submission" date="2016-10" db="EMBL/GenBank/DDBJ databases">
        <authorList>
            <person name="Varghese N."/>
            <person name="Submissions S."/>
        </authorList>
    </citation>
    <scope>NUCLEOTIDE SEQUENCE [LARGE SCALE GENOMIC DNA]</scope>
    <source>
        <strain evidence="3">CGMCC 4.3506</strain>
    </source>
</reference>
<gene>
    <name evidence="2" type="ORF">SAMN05216553_103186</name>
</gene>
<sequence length="331" mass="36487">MSAPGGLEARSPELLREEWLGHALSTAPADRPAAENAVARLYAATGRPPPRFVWVDSPLAATKVLPTSKVTRIDRSWQTVGAQIAALLSRLRHPPRRGDWKGDPPRTTLHRVIRDGLVPAINSTMPASPGIGWAGQHDADWLAELRAPRDPLAGAWATLGRSTGWWWPREDVCVLAERPVELHVDENSLPHNDNGPAITFADGSHAHLWHGRPVPRWVVEEPDLVRIMTERRSDVKLCAAERLGWAGYVEQAGPPLLGTAPDPGNPGCELRLYALWEGVNLLAVVNGSAERDGTRRRYWLPVSRWVRDPLSAAASTYGLNASQYAQLRRRT</sequence>
<dbReference type="EMBL" id="FNCC01000003">
    <property type="protein sequence ID" value="SDF76890.1"/>
    <property type="molecule type" value="Genomic_DNA"/>
</dbReference>
<name>A0A1G7NUL4_9PSEU</name>
<dbReference type="RefSeq" id="WP_090047200.1">
    <property type="nucleotide sequence ID" value="NZ_FNCC01000003.1"/>
</dbReference>
<proteinExistence type="predicted"/>
<evidence type="ECO:0000313" key="3">
    <source>
        <dbReference type="Proteomes" id="UP000199623"/>
    </source>
</evidence>
<dbReference type="Pfam" id="PF20530">
    <property type="entry name" value="DUF6745"/>
    <property type="match status" value="1"/>
</dbReference>
<dbReference type="OrthoDB" id="871648at2"/>
<organism evidence="2 3">
    <name type="scientific">Lentzea fradiae</name>
    <dbReference type="NCBI Taxonomy" id="200378"/>
    <lineage>
        <taxon>Bacteria</taxon>
        <taxon>Bacillati</taxon>
        <taxon>Actinomycetota</taxon>
        <taxon>Actinomycetes</taxon>
        <taxon>Pseudonocardiales</taxon>
        <taxon>Pseudonocardiaceae</taxon>
        <taxon>Lentzea</taxon>
    </lineage>
</organism>
<protein>
    <recommendedName>
        <fullName evidence="1">DUF6745 domain-containing protein</fullName>
    </recommendedName>
</protein>
<dbReference type="AlphaFoldDB" id="A0A1G7NUL4"/>
<feature type="domain" description="DUF6745" evidence="1">
    <location>
        <begin position="134"/>
        <end position="328"/>
    </location>
</feature>
<accession>A0A1G7NUL4</accession>
<dbReference type="InterPro" id="IPR046633">
    <property type="entry name" value="DUF6745"/>
</dbReference>
<dbReference type="STRING" id="200378.SAMN05216553_103186"/>
<dbReference type="Proteomes" id="UP000199623">
    <property type="component" value="Unassembled WGS sequence"/>
</dbReference>